<accession>A0A2I2L551</accession>
<reference evidence="2" key="1">
    <citation type="submission" date="2017-08" db="EMBL/GenBank/DDBJ databases">
        <authorList>
            <consortium name="Urmite Genomes"/>
        </authorList>
    </citation>
    <scope>NUCLEOTIDE SEQUENCE [LARGE SCALE GENOMIC DNA]</scope>
    <source>
        <strain evidence="2">IHUMI-LCC2</strain>
    </source>
</reference>
<keyword evidence="3" id="KW-1185">Reference proteome</keyword>
<evidence type="ECO:0000256" key="1">
    <source>
        <dbReference type="SAM" id="Coils"/>
    </source>
</evidence>
<evidence type="ECO:0000313" key="2">
    <source>
        <dbReference type="EMBL" id="SNW62641.1"/>
    </source>
</evidence>
<dbReference type="InterPro" id="IPR021328">
    <property type="entry name" value="CotB-like"/>
</dbReference>
<dbReference type="Pfam" id="PF11155">
    <property type="entry name" value="DUF2935"/>
    <property type="match status" value="2"/>
</dbReference>
<name>A0A2I2L551_9VIRU</name>
<dbReference type="EMBL" id="LT906555">
    <property type="protein sequence ID" value="SNW62641.1"/>
    <property type="molecule type" value="Genomic_DNA"/>
</dbReference>
<protein>
    <recommendedName>
        <fullName evidence="4">DUF2935 domain-containing protein</fullName>
    </recommendedName>
</protein>
<dbReference type="SUPFAM" id="SSF158430">
    <property type="entry name" value="Bacillus cereus metalloprotein-like"/>
    <property type="match status" value="2"/>
</dbReference>
<organism evidence="2">
    <name type="scientific">Orpheovirus IHUMI-LCC2</name>
    <dbReference type="NCBI Taxonomy" id="2023057"/>
    <lineage>
        <taxon>Viruses</taxon>
        <taxon>Varidnaviria</taxon>
        <taxon>Bamfordvirae</taxon>
        <taxon>Nucleocytoviricota</taxon>
        <taxon>Megaviricetes</taxon>
        <taxon>Pimascovirales</taxon>
        <taxon>Ocovirineae</taxon>
        <taxon>Orpheoviridae</taxon>
        <taxon>Alphaorpheovirus</taxon>
        <taxon>Alphaorpheovirus massiliense</taxon>
    </lineage>
</organism>
<dbReference type="Gene3D" id="1.20.1260.120">
    <property type="entry name" value="Protein of unknown function DUF2935"/>
    <property type="match status" value="1"/>
</dbReference>
<evidence type="ECO:0008006" key="4">
    <source>
        <dbReference type="Google" id="ProtNLM"/>
    </source>
</evidence>
<proteinExistence type="predicted"/>
<dbReference type="Proteomes" id="UP000236316">
    <property type="component" value="Segment"/>
</dbReference>
<sequence length="288" mass="33152">MENELFKNQIDIIFEHQFWLQILGDHMRFIIGTTSSEEADIVQRATLLRDEADSLLETARSGVDVTEDAIPTINKIRELKLDIIRAHLTTGIKIGLPPTFVNHMINELDEYMNILRRYTGQQVVTDVEPLISVESNHLLHHHHLWNADAEGHLDAIMSNLDATEKELRKEARKLKKIFGSYYVKSLEYAGYMRTELLEFNALNKFNDDVKVKIGMFLTILRELRSNRLTADVLGTLQPLMVDHMIREESYFLTKIGDKSFMDIAIGERVEKLEDDVVFRSLGSAVIPQ</sequence>
<keyword evidence="1" id="KW-0175">Coiled coil</keyword>
<evidence type="ECO:0000313" key="3">
    <source>
        <dbReference type="Proteomes" id="UP000236316"/>
    </source>
</evidence>
<feature type="coiled-coil region" evidence="1">
    <location>
        <begin position="146"/>
        <end position="177"/>
    </location>
</feature>
<dbReference type="KEGG" id="vg:35382558"/>
<dbReference type="RefSeq" id="YP_009448943.1">
    <property type="nucleotide sequence ID" value="NC_036594.1"/>
</dbReference>
<dbReference type="GeneID" id="35382558"/>
<gene>
    <name evidence="2" type="ORF">ORPV_737</name>
</gene>